<comment type="caution">
    <text evidence="2">The sequence shown here is derived from an EMBL/GenBank/DDBJ whole genome shotgun (WGS) entry which is preliminary data.</text>
</comment>
<keyword evidence="1" id="KW-0472">Membrane</keyword>
<reference evidence="2" key="1">
    <citation type="submission" date="2019-09" db="EMBL/GenBank/DDBJ databases">
        <title>Characterisation of the sponge microbiome using genome-centric metagenomics.</title>
        <authorList>
            <person name="Engelberts J.P."/>
            <person name="Robbins S.J."/>
            <person name="De Goeij J.M."/>
            <person name="Aranda M."/>
            <person name="Bell S.C."/>
            <person name="Webster N.S."/>
        </authorList>
    </citation>
    <scope>NUCLEOTIDE SEQUENCE</scope>
    <source>
        <strain evidence="2">SB0664_bin_27</strain>
    </source>
</reference>
<proteinExistence type="predicted"/>
<dbReference type="EMBL" id="VXRG01000028">
    <property type="protein sequence ID" value="MXY92387.1"/>
    <property type="molecule type" value="Genomic_DNA"/>
</dbReference>
<protein>
    <submittedName>
        <fullName evidence="2">Uncharacterized protein</fullName>
    </submittedName>
</protein>
<keyword evidence="1" id="KW-1133">Transmembrane helix</keyword>
<name>A0A6B0YP93_9CHLR</name>
<feature type="transmembrane region" description="Helical" evidence="1">
    <location>
        <begin position="235"/>
        <end position="254"/>
    </location>
</feature>
<evidence type="ECO:0000256" key="1">
    <source>
        <dbReference type="SAM" id="Phobius"/>
    </source>
</evidence>
<accession>A0A6B0YP93</accession>
<organism evidence="2">
    <name type="scientific">Caldilineaceae bacterium SB0664_bin_27</name>
    <dbReference type="NCBI Taxonomy" id="2605260"/>
    <lineage>
        <taxon>Bacteria</taxon>
        <taxon>Bacillati</taxon>
        <taxon>Chloroflexota</taxon>
        <taxon>Caldilineae</taxon>
        <taxon>Caldilineales</taxon>
        <taxon>Caldilineaceae</taxon>
    </lineage>
</organism>
<sequence>MARELDSPCNARKTAADPITFASQLRANRLLSLIFPTGCYNQIMHESGQSAPNGTSKQRHYDLVKDPIYYVTFGFFALLTTALPAGLGQPNFLPIAQTVAITLFLAAPLRRGRIGTALVVLATWLSLQLLVMIAGSALLPLVFERAIHDGFAYHRALLEWSATGLGLPGSILHNPGSRLVEFFGILLGSLLSAGLVGLWFLMRAVNQFGYGVGRLALEGPPGLLLGLMPWRLATLAGYAGLVAMLAQPLLVNIWRPTHYFARQRRLAAVSFALIAVGLVLEFILPGLWRILWVL</sequence>
<feature type="transmembrane region" description="Helical" evidence="1">
    <location>
        <begin position="151"/>
        <end position="172"/>
    </location>
</feature>
<gene>
    <name evidence="2" type="ORF">F4Y42_02955</name>
</gene>
<keyword evidence="1" id="KW-0812">Transmembrane</keyword>
<feature type="transmembrane region" description="Helical" evidence="1">
    <location>
        <begin position="266"/>
        <end position="288"/>
    </location>
</feature>
<feature type="transmembrane region" description="Helical" evidence="1">
    <location>
        <begin position="92"/>
        <end position="109"/>
    </location>
</feature>
<feature type="transmembrane region" description="Helical" evidence="1">
    <location>
        <begin position="116"/>
        <end position="139"/>
    </location>
</feature>
<feature type="transmembrane region" description="Helical" evidence="1">
    <location>
        <begin position="67"/>
        <end position="86"/>
    </location>
</feature>
<dbReference type="AlphaFoldDB" id="A0A6B0YP93"/>
<feature type="transmembrane region" description="Helical" evidence="1">
    <location>
        <begin position="179"/>
        <end position="202"/>
    </location>
</feature>
<evidence type="ECO:0000313" key="2">
    <source>
        <dbReference type="EMBL" id="MXY92387.1"/>
    </source>
</evidence>